<dbReference type="OrthoDB" id="359273at2157"/>
<dbReference type="InterPro" id="IPR023631">
    <property type="entry name" value="Amidase_dom"/>
</dbReference>
<dbReference type="STRING" id="387631.Asulf_02021"/>
<keyword evidence="3" id="KW-1185">Reference proteome</keyword>
<dbReference type="GeneID" id="15393655"/>
<dbReference type="PANTHER" id="PTHR11895:SF7">
    <property type="entry name" value="GLUTAMYL-TRNA(GLN) AMIDOTRANSFERASE SUBUNIT A, MITOCHONDRIAL"/>
    <property type="match status" value="1"/>
</dbReference>
<accession>N0BN06</accession>
<organism evidence="2 3">
    <name type="scientific">Archaeoglobus sulfaticallidus PM70-1</name>
    <dbReference type="NCBI Taxonomy" id="387631"/>
    <lineage>
        <taxon>Archaea</taxon>
        <taxon>Methanobacteriati</taxon>
        <taxon>Methanobacteriota</taxon>
        <taxon>Archaeoglobi</taxon>
        <taxon>Archaeoglobales</taxon>
        <taxon>Archaeoglobaceae</taxon>
        <taxon>Archaeoglobus</taxon>
    </lineage>
</organism>
<protein>
    <submittedName>
        <fullName evidence="2">Asp-tRNAAsn/Glu-tRNAGln amidotransferase A subunit-related amidase</fullName>
    </submittedName>
</protein>
<evidence type="ECO:0000313" key="3">
    <source>
        <dbReference type="Proteomes" id="UP000013307"/>
    </source>
</evidence>
<dbReference type="RefSeq" id="WP_015591582.1">
    <property type="nucleotide sequence ID" value="NC_021169.1"/>
</dbReference>
<gene>
    <name evidence="2" type="ORF">Asulf_02021</name>
</gene>
<dbReference type="AlphaFoldDB" id="N0BN06"/>
<evidence type="ECO:0000313" key="2">
    <source>
        <dbReference type="EMBL" id="AGK61986.1"/>
    </source>
</evidence>
<proteinExistence type="predicted"/>
<dbReference type="PANTHER" id="PTHR11895">
    <property type="entry name" value="TRANSAMIDASE"/>
    <property type="match status" value="1"/>
</dbReference>
<dbReference type="InterPro" id="IPR000120">
    <property type="entry name" value="Amidase"/>
</dbReference>
<dbReference type="InterPro" id="IPR020556">
    <property type="entry name" value="Amidase_CS"/>
</dbReference>
<dbReference type="GO" id="GO:0016740">
    <property type="term" value="F:transferase activity"/>
    <property type="evidence" value="ECO:0007669"/>
    <property type="project" value="UniProtKB-KW"/>
</dbReference>
<dbReference type="EMBL" id="CP005290">
    <property type="protein sequence ID" value="AGK61986.1"/>
    <property type="molecule type" value="Genomic_DNA"/>
</dbReference>
<dbReference type="Gene3D" id="3.90.1300.10">
    <property type="entry name" value="Amidase signature (AS) domain"/>
    <property type="match status" value="1"/>
</dbReference>
<dbReference type="InterPro" id="IPR036928">
    <property type="entry name" value="AS_sf"/>
</dbReference>
<evidence type="ECO:0000259" key="1">
    <source>
        <dbReference type="Pfam" id="PF01425"/>
    </source>
</evidence>
<reference evidence="2 3" key="1">
    <citation type="journal article" date="2013" name="Genome Announc.">
        <title>Complete Genome Sequence of the Thermophilic and Facultatively Chemolithoautotrophic Sulfate Reducer Archaeoglobus sulfaticallidus Strain PM70-1T.</title>
        <authorList>
            <person name="Stokke R."/>
            <person name="Hocking W.P."/>
            <person name="Steinsbu B.O."/>
            <person name="Steen I.H."/>
        </authorList>
    </citation>
    <scope>NUCLEOTIDE SEQUENCE [LARGE SCALE GENOMIC DNA]</scope>
    <source>
        <strain evidence="2">PM70-1</strain>
    </source>
</reference>
<name>N0BN06_9EURY</name>
<dbReference type="HOGENOM" id="CLU_009600_0_3_2"/>
<sequence length="463" mass="50745">MQLWWLSAVELLERIKSEELKPVEVVEAFLERIKELNQDINAFVTINENAVREAKELEKASKDDKPLYGLPVAVKDNVDTKGIRTTYGSKLYENYVPEGDAVIVERLKRAGAIVIGKTNIPELALLPITDNTLFGETKNPWDMSRTPGGSSGGSAAAVATGMIPVATGNDGGGSIRIPSAFCGLYGLKPSFGRVPCYPSLPIFVGLNSEGVLTRCVEDTALLMDIIAGRDDRDKYSLPDENVSYSNVIDEGIEGVRIAFSPNLGYATVDPEVEEIVRNAAFKLEKAGAEVEEVEVSVPRLESELVTKIVLEVATFMGDKFEEWKQIAYPLLLPFMELVGSLTYREYVGVEARKEELWKGLRQIFSNYDFLITPTTAVPPFQLGNVGVSEIAGEAVTPLGWMAFTYPFNFTGQPAASMPAGFTKDGLPVGMQVVGRRFDDAGVLRVSKAFQDVSPWQDKKPDVK</sequence>
<feature type="domain" description="Amidase" evidence="1">
    <location>
        <begin position="24"/>
        <end position="443"/>
    </location>
</feature>
<dbReference type="Proteomes" id="UP000013307">
    <property type="component" value="Chromosome"/>
</dbReference>
<dbReference type="Pfam" id="PF01425">
    <property type="entry name" value="Amidase"/>
    <property type="match status" value="1"/>
</dbReference>
<dbReference type="PROSITE" id="PS00571">
    <property type="entry name" value="AMIDASES"/>
    <property type="match status" value="1"/>
</dbReference>
<keyword evidence="2" id="KW-0808">Transferase</keyword>
<dbReference type="SUPFAM" id="SSF75304">
    <property type="entry name" value="Amidase signature (AS) enzymes"/>
    <property type="match status" value="1"/>
</dbReference>
<dbReference type="eggNOG" id="arCOG01717">
    <property type="taxonomic scope" value="Archaea"/>
</dbReference>
<dbReference type="KEGG" id="ast:Asulf_02021"/>